<dbReference type="InterPro" id="IPR027278">
    <property type="entry name" value="ACCD_DCysDesulf"/>
</dbReference>
<dbReference type="Gene3D" id="3.30.1490.20">
    <property type="entry name" value="ATP-grasp fold, A domain"/>
    <property type="match status" value="1"/>
</dbReference>
<comment type="cofactor">
    <cofactor evidence="2">
        <name>Mn(2+)</name>
        <dbReference type="ChEBI" id="CHEBI:29035"/>
    </cofactor>
</comment>
<dbReference type="GO" id="GO:0046872">
    <property type="term" value="F:metal ion binding"/>
    <property type="evidence" value="ECO:0007669"/>
    <property type="project" value="InterPro"/>
</dbReference>
<evidence type="ECO:0000256" key="7">
    <source>
        <dbReference type="ARBA" id="ARBA00022898"/>
    </source>
</evidence>
<evidence type="ECO:0000256" key="1">
    <source>
        <dbReference type="ARBA" id="ARBA00001933"/>
    </source>
</evidence>
<dbReference type="GO" id="GO:0005524">
    <property type="term" value="F:ATP binding"/>
    <property type="evidence" value="ECO:0007669"/>
    <property type="project" value="UniProtKB-UniRule"/>
</dbReference>
<feature type="domain" description="ATP-grasp" evidence="9">
    <location>
        <begin position="108"/>
        <end position="300"/>
    </location>
</feature>
<dbReference type="InterPro" id="IPR013815">
    <property type="entry name" value="ATP_grasp_subdomain_1"/>
</dbReference>
<dbReference type="InterPro" id="IPR020561">
    <property type="entry name" value="PRibGlycinamid_synth_ATP-grasp"/>
</dbReference>
<evidence type="ECO:0000256" key="8">
    <source>
        <dbReference type="PROSITE-ProRule" id="PRU00409"/>
    </source>
</evidence>
<keyword evidence="7" id="KW-0663">Pyridoxal phosphate</keyword>
<evidence type="ECO:0000313" key="10">
    <source>
        <dbReference type="EMBL" id="QNM10262.1"/>
    </source>
</evidence>
<dbReference type="GO" id="GO:0019148">
    <property type="term" value="F:D-cysteine desulfhydrase activity"/>
    <property type="evidence" value="ECO:0007669"/>
    <property type="project" value="TreeGrafter"/>
</dbReference>
<dbReference type="PANTHER" id="PTHR43780:SF2">
    <property type="entry name" value="1-AMINOCYCLOPROPANE-1-CARBOXYLATE DEAMINASE-RELATED"/>
    <property type="match status" value="1"/>
</dbReference>
<accession>A0A7G9GHI0</accession>
<sequence>MMKTLMILGASYTQVPLYEAARSLGIRTIAASIPGNYPGFDCADESVFVNIADPEAVTDAVREKNVDGVATCGLDLGMRAIGAACEAQRLPGPTREAAEKASNKYEMKKALTAAGVQTARFYCIHNEEELEAAMDRLPFPVIVKAVDLMGSRGIFRSNTREEARENFHRSMEATGKDYCLIEEFIEGELFGVEAMIQNGKLLFMLPNNTEAFVSATPTPVGHSVPLRELDALGRQIEEQTELAVQAIGLDNCPLNCDFIKKDGKVYVIELTGRSGATGLSEMTGIYYGLNYYEMIVRLSLGEDVSSYFAEPLPRTPNLTHTLMSVRKGIVRNIINDNGLDEDLIDLSFNIEPGDEVRPYTNGRDRIGQVIIKGGSLEQCEKRLEGILRNIHLELEGDLPLIRTPIQLLESREDDNQIYMKREDLLPFSFGGNKVRFAQAFLEDMERKQCDAMLIYGGYHSNLCRILAAACAGRGIPCSMIHNVDDVDPGEISCNMHLIRSSGVREYRCRKGEIAPVVQAALNDFRQEGYNPYYIYGNIYGQGNVTVPMEAYLAVYQEILQQEAELGCHFDYIFLASSTNTTQSGLLAGHLLVGDARKIVGISVTRSSERAVAVINENLQEYQDKRGITFHDSTESEILVEDKYLAGGYSRWNREIIEVIRSVYRTEGIGLDPTYTGKAFWGMLEYLKEQKITGKRILFLHTGGTPLFFDILPVLNDL</sequence>
<dbReference type="KEGG" id="whj:H9Q79_08365"/>
<dbReference type="AlphaFoldDB" id="A0A7G9GHI0"/>
<dbReference type="Pfam" id="PF18603">
    <property type="entry name" value="LAL_C2"/>
    <property type="match status" value="1"/>
</dbReference>
<dbReference type="SUPFAM" id="SSF53686">
    <property type="entry name" value="Tryptophan synthase beta subunit-like PLP-dependent enzymes"/>
    <property type="match status" value="1"/>
</dbReference>
<gene>
    <name evidence="10" type="ORF">H9Q79_08365</name>
</gene>
<dbReference type="Gene3D" id="3.40.50.1100">
    <property type="match status" value="2"/>
</dbReference>
<reference evidence="10 11" key="1">
    <citation type="submission" date="2020-08" db="EMBL/GenBank/DDBJ databases">
        <authorList>
            <person name="Liu C."/>
            <person name="Sun Q."/>
        </authorList>
    </citation>
    <scope>NUCLEOTIDE SEQUENCE [LARGE SCALE GENOMIC DNA]</scope>
    <source>
        <strain evidence="10 11">NSJ-29</strain>
    </source>
</reference>
<keyword evidence="5 8" id="KW-0547">Nucleotide-binding</keyword>
<dbReference type="Pfam" id="PF00291">
    <property type="entry name" value="PALP"/>
    <property type="match status" value="1"/>
</dbReference>
<dbReference type="Proteomes" id="UP000515860">
    <property type="component" value="Chromosome"/>
</dbReference>
<dbReference type="SMART" id="SM01209">
    <property type="entry name" value="GARS_A"/>
    <property type="match status" value="1"/>
</dbReference>
<evidence type="ECO:0000256" key="2">
    <source>
        <dbReference type="ARBA" id="ARBA00001936"/>
    </source>
</evidence>
<proteinExistence type="inferred from homology"/>
<dbReference type="InterPro" id="IPR036052">
    <property type="entry name" value="TrpB-like_PALP_sf"/>
</dbReference>
<dbReference type="EMBL" id="CP060635">
    <property type="protein sequence ID" value="QNM10262.1"/>
    <property type="molecule type" value="Genomic_DNA"/>
</dbReference>
<comment type="cofactor">
    <cofactor evidence="1">
        <name>pyridoxal 5'-phosphate</name>
        <dbReference type="ChEBI" id="CHEBI:597326"/>
    </cofactor>
</comment>
<dbReference type="GO" id="GO:1901605">
    <property type="term" value="P:alpha-amino acid metabolic process"/>
    <property type="evidence" value="ECO:0007669"/>
    <property type="project" value="UniProtKB-ARBA"/>
</dbReference>
<comment type="similarity">
    <text evidence="3">Belongs to the ACC deaminase/D-cysteine desulfhydrase family.</text>
</comment>
<dbReference type="SUPFAM" id="SSF56059">
    <property type="entry name" value="Glutathione synthetase ATP-binding domain-like"/>
    <property type="match status" value="1"/>
</dbReference>
<keyword evidence="11" id="KW-1185">Reference proteome</keyword>
<name>A0A7G9GHI0_9FIRM</name>
<dbReference type="PROSITE" id="PS50975">
    <property type="entry name" value="ATP_GRASP"/>
    <property type="match status" value="1"/>
</dbReference>
<dbReference type="Gene3D" id="3.30.470.20">
    <property type="entry name" value="ATP-grasp fold, B domain"/>
    <property type="match status" value="1"/>
</dbReference>
<keyword evidence="4" id="KW-0436">Ligase</keyword>
<evidence type="ECO:0000256" key="6">
    <source>
        <dbReference type="ARBA" id="ARBA00022840"/>
    </source>
</evidence>
<dbReference type="InterPro" id="IPR040570">
    <property type="entry name" value="LAL_C2"/>
</dbReference>
<organism evidence="10 11">
    <name type="scientific">Wansuia hejianensis</name>
    <dbReference type="NCBI Taxonomy" id="2763667"/>
    <lineage>
        <taxon>Bacteria</taxon>
        <taxon>Bacillati</taxon>
        <taxon>Bacillota</taxon>
        <taxon>Clostridia</taxon>
        <taxon>Lachnospirales</taxon>
        <taxon>Lachnospiraceae</taxon>
        <taxon>Wansuia</taxon>
    </lineage>
</organism>
<evidence type="ECO:0000256" key="3">
    <source>
        <dbReference type="ARBA" id="ARBA00008639"/>
    </source>
</evidence>
<dbReference type="Pfam" id="PF01071">
    <property type="entry name" value="GARS_A"/>
    <property type="match status" value="1"/>
</dbReference>
<dbReference type="PANTHER" id="PTHR43780">
    <property type="entry name" value="1-AMINOCYCLOPROPANE-1-CARBOXYLATE DEAMINASE-RELATED"/>
    <property type="match status" value="1"/>
</dbReference>
<evidence type="ECO:0000256" key="5">
    <source>
        <dbReference type="ARBA" id="ARBA00022741"/>
    </source>
</evidence>
<dbReference type="InterPro" id="IPR001926">
    <property type="entry name" value="TrpB-like_PALP"/>
</dbReference>
<dbReference type="Gene3D" id="3.40.50.20">
    <property type="match status" value="1"/>
</dbReference>
<keyword evidence="6 8" id="KW-0067">ATP-binding</keyword>
<protein>
    <submittedName>
        <fullName evidence="10">Pyridoxal-phosphate dependent enzyme</fullName>
    </submittedName>
</protein>
<evidence type="ECO:0000313" key="11">
    <source>
        <dbReference type="Proteomes" id="UP000515860"/>
    </source>
</evidence>
<dbReference type="GO" id="GO:0016874">
    <property type="term" value="F:ligase activity"/>
    <property type="evidence" value="ECO:0007669"/>
    <property type="project" value="UniProtKB-KW"/>
</dbReference>
<dbReference type="InterPro" id="IPR011761">
    <property type="entry name" value="ATP-grasp"/>
</dbReference>
<evidence type="ECO:0000256" key="4">
    <source>
        <dbReference type="ARBA" id="ARBA00022598"/>
    </source>
</evidence>
<evidence type="ECO:0000259" key="9">
    <source>
        <dbReference type="PROSITE" id="PS50975"/>
    </source>
</evidence>
<dbReference type="RefSeq" id="WP_118643244.1">
    <property type="nucleotide sequence ID" value="NZ_CP060635.1"/>
</dbReference>